<feature type="region of interest" description="Disordered" evidence="4">
    <location>
        <begin position="1116"/>
        <end position="1147"/>
    </location>
</feature>
<dbReference type="GO" id="GO:0016579">
    <property type="term" value="P:protein deubiquitination"/>
    <property type="evidence" value="ECO:0007669"/>
    <property type="project" value="InterPro"/>
</dbReference>
<feature type="compositionally biased region" description="Pro residues" evidence="4">
    <location>
        <begin position="610"/>
        <end position="619"/>
    </location>
</feature>
<dbReference type="SUPFAM" id="SSF54001">
    <property type="entry name" value="Cysteine proteinases"/>
    <property type="match status" value="1"/>
</dbReference>
<feature type="compositionally biased region" description="Basic residues" evidence="4">
    <location>
        <begin position="801"/>
        <end position="810"/>
    </location>
</feature>
<dbReference type="PANTHER" id="PTHR22975:SF5">
    <property type="entry name" value="INACTIVE UBIQUITIN CARBOXYL-TERMINAL HYDROLASE 54"/>
    <property type="match status" value="1"/>
</dbReference>
<feature type="compositionally biased region" description="Basic and acidic residues" evidence="4">
    <location>
        <begin position="704"/>
        <end position="724"/>
    </location>
</feature>
<proteinExistence type="inferred from homology"/>
<dbReference type="Gene3D" id="3.90.70.10">
    <property type="entry name" value="Cysteine proteinases"/>
    <property type="match status" value="1"/>
</dbReference>
<feature type="compositionally biased region" description="Low complexity" evidence="4">
    <location>
        <begin position="529"/>
        <end position="554"/>
    </location>
</feature>
<feature type="compositionally biased region" description="Polar residues" evidence="4">
    <location>
        <begin position="677"/>
        <end position="687"/>
    </location>
</feature>
<dbReference type="AlphaFoldDB" id="A0A4W6BT48"/>
<feature type="compositionally biased region" description="Pro residues" evidence="4">
    <location>
        <begin position="860"/>
        <end position="872"/>
    </location>
</feature>
<reference evidence="6" key="2">
    <citation type="submission" date="2025-08" db="UniProtKB">
        <authorList>
            <consortium name="Ensembl"/>
        </authorList>
    </citation>
    <scope>IDENTIFICATION</scope>
</reference>
<feature type="domain" description="USP" evidence="5">
    <location>
        <begin position="31"/>
        <end position="351"/>
    </location>
</feature>
<comment type="similarity">
    <text evidence="1">Belongs to the peptidase C19 family.</text>
</comment>
<evidence type="ECO:0000259" key="5">
    <source>
        <dbReference type="PROSITE" id="PS50235"/>
    </source>
</evidence>
<feature type="region of interest" description="Disordered" evidence="4">
    <location>
        <begin position="376"/>
        <end position="416"/>
    </location>
</feature>
<evidence type="ECO:0000256" key="4">
    <source>
        <dbReference type="SAM" id="MobiDB-lite"/>
    </source>
</evidence>
<dbReference type="InParanoid" id="A0A4W6BT48"/>
<feature type="region of interest" description="Disordered" evidence="4">
    <location>
        <begin position="791"/>
        <end position="832"/>
    </location>
</feature>
<dbReference type="CDD" id="cd02257">
    <property type="entry name" value="Peptidase_C19"/>
    <property type="match status" value="1"/>
</dbReference>
<feature type="compositionally biased region" description="Polar residues" evidence="4">
    <location>
        <begin position="873"/>
        <end position="886"/>
    </location>
</feature>
<dbReference type="Pfam" id="PF00443">
    <property type="entry name" value="UCH"/>
    <property type="match status" value="1"/>
</dbReference>
<feature type="compositionally biased region" description="Basic and acidic residues" evidence="4">
    <location>
        <begin position="488"/>
        <end position="498"/>
    </location>
</feature>
<feature type="region of interest" description="Disordered" evidence="4">
    <location>
        <begin position="449"/>
        <end position="568"/>
    </location>
</feature>
<dbReference type="Ensembl" id="ENSLCAT00010001508.1">
    <property type="protein sequence ID" value="ENSLCAP00010001446.1"/>
    <property type="gene ID" value="ENSLCAG00010000844.1"/>
</dbReference>
<evidence type="ECO:0000256" key="2">
    <source>
        <dbReference type="ARBA" id="ARBA00022786"/>
    </source>
</evidence>
<feature type="region of interest" description="Disordered" evidence="4">
    <location>
        <begin position="986"/>
        <end position="1007"/>
    </location>
</feature>
<evidence type="ECO:0000313" key="7">
    <source>
        <dbReference type="Proteomes" id="UP000314980"/>
    </source>
</evidence>
<dbReference type="PANTHER" id="PTHR22975">
    <property type="entry name" value="UBIQUITIN SPECIFIC PROTEINASE"/>
    <property type="match status" value="1"/>
</dbReference>
<feature type="compositionally biased region" description="Pro residues" evidence="4">
    <location>
        <begin position="1028"/>
        <end position="1048"/>
    </location>
</feature>
<dbReference type="InterPro" id="IPR028889">
    <property type="entry name" value="USP"/>
</dbReference>
<evidence type="ECO:0000256" key="3">
    <source>
        <dbReference type="ARBA" id="ARBA00022801"/>
    </source>
</evidence>
<feature type="region of interest" description="Disordered" evidence="4">
    <location>
        <begin position="677"/>
        <end position="731"/>
    </location>
</feature>
<dbReference type="Proteomes" id="UP000314980">
    <property type="component" value="Unassembled WGS sequence"/>
</dbReference>
<dbReference type="PROSITE" id="PS50235">
    <property type="entry name" value="USP_3"/>
    <property type="match status" value="1"/>
</dbReference>
<evidence type="ECO:0000256" key="1">
    <source>
        <dbReference type="ARBA" id="ARBA00009085"/>
    </source>
</evidence>
<protein>
    <submittedName>
        <fullName evidence="6">Ubiquitin specific peptidase 54a</fullName>
    </submittedName>
</protein>
<dbReference type="FunFam" id="3.90.70.10:FF:000041">
    <property type="entry name" value="Inactive ubiquitin carboxyl-terminal hydrolase 53"/>
    <property type="match status" value="1"/>
</dbReference>
<dbReference type="InterPro" id="IPR052398">
    <property type="entry name" value="Ubiquitin_hydrolase_53/54"/>
</dbReference>
<dbReference type="InterPro" id="IPR001394">
    <property type="entry name" value="Peptidase_C19_UCH"/>
</dbReference>
<feature type="region of interest" description="Disordered" evidence="4">
    <location>
        <begin position="588"/>
        <end position="642"/>
    </location>
</feature>
<feature type="compositionally biased region" description="Basic and acidic residues" evidence="4">
    <location>
        <begin position="822"/>
        <end position="832"/>
    </location>
</feature>
<reference evidence="7" key="1">
    <citation type="submission" date="2015-09" db="EMBL/GenBank/DDBJ databases">
        <authorList>
            <person name="Sai Rama Sridatta P."/>
        </authorList>
    </citation>
    <scope>NUCLEOTIDE SEQUENCE [LARGE SCALE GENOMIC DNA]</scope>
</reference>
<feature type="compositionally biased region" description="Low complexity" evidence="4">
    <location>
        <begin position="625"/>
        <end position="640"/>
    </location>
</feature>
<accession>A0A4W6BT48</accession>
<organism evidence="6 7">
    <name type="scientific">Lates calcarifer</name>
    <name type="common">Barramundi</name>
    <name type="synonym">Holocentrus calcarifer</name>
    <dbReference type="NCBI Taxonomy" id="8187"/>
    <lineage>
        <taxon>Eukaryota</taxon>
        <taxon>Metazoa</taxon>
        <taxon>Chordata</taxon>
        <taxon>Craniata</taxon>
        <taxon>Vertebrata</taxon>
        <taxon>Euteleostomi</taxon>
        <taxon>Actinopterygii</taxon>
        <taxon>Neopterygii</taxon>
        <taxon>Teleostei</taxon>
        <taxon>Neoteleostei</taxon>
        <taxon>Acanthomorphata</taxon>
        <taxon>Carangaria</taxon>
        <taxon>Carangaria incertae sedis</taxon>
        <taxon>Centropomidae</taxon>
        <taxon>Lates</taxon>
    </lineage>
</organism>
<dbReference type="GeneTree" id="ENSGT00940000155571"/>
<name>A0A4W6BT48_LATCA</name>
<sequence length="1227" mass="134956">MSWKRNYFASGSSGSGGILTPRTMTSIAPSKGLSNEPGQNSCFLNSALQVLWHLDIFRRSFRQLTTHKCMEDSCIFCALKSIFAQFQYSSEKVLPSDALRSALAKTFQDEQRFQLGIMDDAAECFENILMRIHFHIADETKEDICTARHCIPHQKFAMTLFEQCVCSSCGASSDPLPFIQMVHYISTTSLCNQAVKMLESRDKATPSMFGELLRNASMGDLRNCPSQCGQQLRMARVLLNSPEIITIGLVWDSDHSDLAEDVIHTLGTCLRLGDLFYRVTEEKARQSELYLVGMVCYYGKHYSTFFFQTKIRRWMYFDDAHVKEIGPKWKDVVSRCIKGHYQPLLLLYADPRGTPVSAQDLPSRLDLHHLNKACYDSEDSGREPSISSDTRTDSSTESYSYRQPSHSHHESLASHYSSDSQGTVICLERPDGPLHASLCSLDTIGHVTDSEQHQSLRKGGGAGDRRRSSSRTRRSKPDKEASSAGYHSEGETLKEQQVPRHLPKPPSSFSSSTSRLRDFKETMSNIIHSRPLSSSSSTSLPADSTSSESKSSSSGGTGSGRYRPAWKPRREALNIDSIFTRERRRQAGYSPLGASLPDDCGATASEGADLPPPPPPPPRLIQRMESGYESSERNSSSPVSLDLNVGDRECVVKKASISSSSSGPSWRNIRSKSSGALLQEVSSSSRGSLAPPAGRSELDELQEEVLRRAREEEQQRRQEKEREAALGFNPRPSKYLDLDQLQIQGKGDSFERCVSEAELLLDQSVRLEQAGEVAAALSAVNEAVSKLRPMAAESGASSHSRLQRCMRRARSLQQRMQLQKQQDSEAVRQQPHEKPLTLQILLTNRQGDQSATSQDQQAPPLSPCLVKPPPPTTNKVSDPASSTVAPTCSPKEDSRTGGPCSRTEKPLSNTGSLPAVCVDTWEQSLDDLAPPLLPDDADHSAQWARKPPVPIPAQAPPPPRLYSRTPSPVNTNDRCHLMMQDEPYYIRQPQTPPPVSSPATRLAPTPPTCPTRNWSCLHLDMPDVVDSPDPPSYTPPDSPFSAPPPPANRPGRTSSPPPSQDYRAALPVERWAENVNRYYGSQTAAGGGGGGEEAVPGEELSELDSLYQASLLAPSMHRGSRGVSPQPTSNKPGVRRMMPGSGRSKTPTAELERYAYRTPVTPLHKVQLCVCVCPSGEDESYSAENLRRIARSLSGTVIGSRPQNFGLSRSCVSHIGSVLNKMTTAHL</sequence>
<evidence type="ECO:0000313" key="6">
    <source>
        <dbReference type="Ensembl" id="ENSLCAP00010001446.1"/>
    </source>
</evidence>
<keyword evidence="3" id="KW-0378">Hydrolase</keyword>
<feature type="region of interest" description="Disordered" evidence="4">
    <location>
        <begin position="846"/>
        <end position="912"/>
    </location>
</feature>
<feature type="region of interest" description="Disordered" evidence="4">
    <location>
        <begin position="928"/>
        <end position="971"/>
    </location>
</feature>
<keyword evidence="2" id="KW-0833">Ubl conjugation pathway</keyword>
<feature type="compositionally biased region" description="Polar residues" evidence="4">
    <location>
        <begin position="846"/>
        <end position="857"/>
    </location>
</feature>
<dbReference type="InterPro" id="IPR038765">
    <property type="entry name" value="Papain-like_cys_pep_sf"/>
</dbReference>
<feature type="compositionally biased region" description="Pro residues" evidence="4">
    <location>
        <begin position="947"/>
        <end position="960"/>
    </location>
</feature>
<dbReference type="FunCoup" id="A0A4W6BT48">
    <property type="interactions" value="603"/>
</dbReference>
<feature type="region of interest" description="Disordered" evidence="4">
    <location>
        <begin position="1020"/>
        <end position="1062"/>
    </location>
</feature>
<dbReference type="GO" id="GO:0004843">
    <property type="term" value="F:cysteine-type deubiquitinase activity"/>
    <property type="evidence" value="ECO:0007669"/>
    <property type="project" value="InterPro"/>
</dbReference>
<feature type="compositionally biased region" description="Low complexity" evidence="4">
    <location>
        <begin position="385"/>
        <end position="402"/>
    </location>
</feature>
<reference evidence="6" key="3">
    <citation type="submission" date="2025-09" db="UniProtKB">
        <authorList>
            <consortium name="Ensembl"/>
        </authorList>
    </citation>
    <scope>IDENTIFICATION</scope>
</reference>
<keyword evidence="7" id="KW-1185">Reference proteome</keyword>